<evidence type="ECO:0000313" key="4">
    <source>
        <dbReference type="Proteomes" id="UP000054477"/>
    </source>
</evidence>
<dbReference type="InterPro" id="IPR057678">
    <property type="entry name" value="DUF7918"/>
</dbReference>
<dbReference type="HOGENOM" id="CLU_060356_3_1_1"/>
<dbReference type="STRING" id="1095629.A0A0C9XWY7"/>
<keyword evidence="4" id="KW-1185">Reference proteome</keyword>
<organism evidence="3 4">
    <name type="scientific">Laccaria amethystina LaAM-08-1</name>
    <dbReference type="NCBI Taxonomy" id="1095629"/>
    <lineage>
        <taxon>Eukaryota</taxon>
        <taxon>Fungi</taxon>
        <taxon>Dikarya</taxon>
        <taxon>Basidiomycota</taxon>
        <taxon>Agaricomycotina</taxon>
        <taxon>Agaricomycetes</taxon>
        <taxon>Agaricomycetidae</taxon>
        <taxon>Agaricales</taxon>
        <taxon>Agaricineae</taxon>
        <taxon>Hydnangiaceae</taxon>
        <taxon>Laccaria</taxon>
    </lineage>
</organism>
<gene>
    <name evidence="3" type="ORF">K443DRAFT_309866</name>
</gene>
<reference evidence="4" key="2">
    <citation type="submission" date="2015-01" db="EMBL/GenBank/DDBJ databases">
        <title>Evolutionary Origins and Diversification of the Mycorrhizal Mutualists.</title>
        <authorList>
            <consortium name="DOE Joint Genome Institute"/>
            <consortium name="Mycorrhizal Genomics Consortium"/>
            <person name="Kohler A."/>
            <person name="Kuo A."/>
            <person name="Nagy L.G."/>
            <person name="Floudas D."/>
            <person name="Copeland A."/>
            <person name="Barry K.W."/>
            <person name="Cichocki N."/>
            <person name="Veneault-Fourrey C."/>
            <person name="LaButti K."/>
            <person name="Lindquist E.A."/>
            <person name="Lipzen A."/>
            <person name="Lundell T."/>
            <person name="Morin E."/>
            <person name="Murat C."/>
            <person name="Riley R."/>
            <person name="Ohm R."/>
            <person name="Sun H."/>
            <person name="Tunlid A."/>
            <person name="Henrissat B."/>
            <person name="Grigoriev I.V."/>
            <person name="Hibbett D.S."/>
            <person name="Martin F."/>
        </authorList>
    </citation>
    <scope>NUCLEOTIDE SEQUENCE [LARGE SCALE GENOMIC DNA]</scope>
    <source>
        <strain evidence="4">LaAM-08-1</strain>
    </source>
</reference>
<dbReference type="AlphaFoldDB" id="A0A0C9XWY7"/>
<evidence type="ECO:0000259" key="2">
    <source>
        <dbReference type="Pfam" id="PF25534"/>
    </source>
</evidence>
<dbReference type="PANTHER" id="PTHR36223">
    <property type="entry name" value="BETA-LACTAMASE-TYPE TRANSPEPTIDASE FOLD DOMAIN CONTAINING PROTEIN"/>
    <property type="match status" value="1"/>
</dbReference>
<dbReference type="PANTHER" id="PTHR36223:SF1">
    <property type="entry name" value="TRANSCRIPTION ELONGATION FACTOR EAF N-TERMINAL DOMAIN-CONTAINING PROTEIN"/>
    <property type="match status" value="1"/>
</dbReference>
<sequence>MGTMQIGDYMAWISVEGHGTALHGIERSKNGASCWVASEVGKKFSVNWYNTTRQIPLQAVVLIDGTVCDNHIMLDAERYPDKPNGVGVSYTRTSDYTRRDFVFSSIQVSDDDAYLDTIDASLDIGTIQLQLWRFQVQNVVTRPLEHSYGGPVLEEQVVHERSKKAGAHHVKFGEEYASPAPTVDIVNGFMMDTTPFLTFTFKYRPLAILMANDIVPRPEILADDDPRTHTEIRRLEERLKALRSSREAEANGSTQSTSGPSGVHRSPTRARRRIKQEPYSREVIDLT</sequence>
<evidence type="ECO:0000313" key="3">
    <source>
        <dbReference type="EMBL" id="KIK06129.1"/>
    </source>
</evidence>
<feature type="domain" description="DUF7918" evidence="2">
    <location>
        <begin position="27"/>
        <end position="217"/>
    </location>
</feature>
<feature type="compositionally biased region" description="Basic and acidic residues" evidence="1">
    <location>
        <begin position="275"/>
        <end position="287"/>
    </location>
</feature>
<dbReference type="OrthoDB" id="3364132at2759"/>
<proteinExistence type="predicted"/>
<dbReference type="Pfam" id="PF25534">
    <property type="entry name" value="DUF7918"/>
    <property type="match status" value="1"/>
</dbReference>
<feature type="compositionally biased region" description="Polar residues" evidence="1">
    <location>
        <begin position="251"/>
        <end position="260"/>
    </location>
</feature>
<feature type="region of interest" description="Disordered" evidence="1">
    <location>
        <begin position="243"/>
        <end position="287"/>
    </location>
</feature>
<dbReference type="Proteomes" id="UP000054477">
    <property type="component" value="Unassembled WGS sequence"/>
</dbReference>
<reference evidence="3 4" key="1">
    <citation type="submission" date="2014-04" db="EMBL/GenBank/DDBJ databases">
        <authorList>
            <consortium name="DOE Joint Genome Institute"/>
            <person name="Kuo A."/>
            <person name="Kohler A."/>
            <person name="Nagy L.G."/>
            <person name="Floudas D."/>
            <person name="Copeland A."/>
            <person name="Barry K.W."/>
            <person name="Cichocki N."/>
            <person name="Veneault-Fourrey C."/>
            <person name="LaButti K."/>
            <person name="Lindquist E.A."/>
            <person name="Lipzen A."/>
            <person name="Lundell T."/>
            <person name="Morin E."/>
            <person name="Murat C."/>
            <person name="Sun H."/>
            <person name="Tunlid A."/>
            <person name="Henrissat B."/>
            <person name="Grigoriev I.V."/>
            <person name="Hibbett D.S."/>
            <person name="Martin F."/>
            <person name="Nordberg H.P."/>
            <person name="Cantor M.N."/>
            <person name="Hua S.X."/>
        </authorList>
    </citation>
    <scope>NUCLEOTIDE SEQUENCE [LARGE SCALE GENOMIC DNA]</scope>
    <source>
        <strain evidence="3 4">LaAM-08-1</strain>
    </source>
</reference>
<dbReference type="EMBL" id="KN838555">
    <property type="protein sequence ID" value="KIK06129.1"/>
    <property type="molecule type" value="Genomic_DNA"/>
</dbReference>
<name>A0A0C9XWY7_9AGAR</name>
<protein>
    <recommendedName>
        <fullName evidence="2">DUF7918 domain-containing protein</fullName>
    </recommendedName>
</protein>
<accession>A0A0C9XWY7</accession>
<evidence type="ECO:0000256" key="1">
    <source>
        <dbReference type="SAM" id="MobiDB-lite"/>
    </source>
</evidence>